<dbReference type="Pfam" id="PF17906">
    <property type="entry name" value="HTH_48"/>
    <property type="match status" value="1"/>
</dbReference>
<evidence type="ECO:0000259" key="2">
    <source>
        <dbReference type="Pfam" id="PF17906"/>
    </source>
</evidence>
<dbReference type="EMBL" id="JAPWTK010000007">
    <property type="protein sequence ID" value="KAJ8960885.1"/>
    <property type="molecule type" value="Genomic_DNA"/>
</dbReference>
<dbReference type="PANTHER" id="PTHR46060:SF1">
    <property type="entry name" value="MARINER MOS1 TRANSPOSASE-LIKE PROTEIN"/>
    <property type="match status" value="1"/>
</dbReference>
<dbReference type="InterPro" id="IPR052709">
    <property type="entry name" value="Transposase-MT_Hybrid"/>
</dbReference>
<evidence type="ECO:0000256" key="1">
    <source>
        <dbReference type="SAM" id="MobiDB-lite"/>
    </source>
</evidence>
<comment type="caution">
    <text evidence="3">The sequence shown here is derived from an EMBL/GenBank/DDBJ whole genome shotgun (WGS) entry which is preliminary data.</text>
</comment>
<dbReference type="InterPro" id="IPR041426">
    <property type="entry name" value="Mos1_HTH"/>
</dbReference>
<organism evidence="3 4">
    <name type="scientific">Aromia moschata</name>
    <dbReference type="NCBI Taxonomy" id="1265417"/>
    <lineage>
        <taxon>Eukaryota</taxon>
        <taxon>Metazoa</taxon>
        <taxon>Ecdysozoa</taxon>
        <taxon>Arthropoda</taxon>
        <taxon>Hexapoda</taxon>
        <taxon>Insecta</taxon>
        <taxon>Pterygota</taxon>
        <taxon>Neoptera</taxon>
        <taxon>Endopterygota</taxon>
        <taxon>Coleoptera</taxon>
        <taxon>Polyphaga</taxon>
        <taxon>Cucujiformia</taxon>
        <taxon>Chrysomeloidea</taxon>
        <taxon>Cerambycidae</taxon>
        <taxon>Cerambycinae</taxon>
        <taxon>Callichromatini</taxon>
        <taxon>Aromia</taxon>
    </lineage>
</organism>
<evidence type="ECO:0000313" key="4">
    <source>
        <dbReference type="Proteomes" id="UP001162162"/>
    </source>
</evidence>
<sequence>MVLPARCERIATSLNRTVSGDTFPTLSSLDKPMEQRVNLKFFVKLGKTFTEAYAMVKEVYRNECLFRLQIFEWFKRFKEGRETTEDDPRPERPSTSKTNENIEKNGKLISEDSRLSIRELAEITGIDRCVN</sequence>
<name>A0AAV8ZC34_9CUCU</name>
<reference evidence="3" key="1">
    <citation type="journal article" date="2023" name="Insect Mol. Biol.">
        <title>Genome sequencing provides insights into the evolution of gene families encoding plant cell wall-degrading enzymes in longhorned beetles.</title>
        <authorList>
            <person name="Shin N.R."/>
            <person name="Okamura Y."/>
            <person name="Kirsch R."/>
            <person name="Pauchet Y."/>
        </authorList>
    </citation>
    <scope>NUCLEOTIDE SEQUENCE</scope>
    <source>
        <strain evidence="3">AMC_N1</strain>
    </source>
</reference>
<dbReference type="PANTHER" id="PTHR46060">
    <property type="entry name" value="MARINER MOS1 TRANSPOSASE-LIKE PROTEIN"/>
    <property type="match status" value="1"/>
</dbReference>
<feature type="region of interest" description="Disordered" evidence="1">
    <location>
        <begin position="80"/>
        <end position="107"/>
    </location>
</feature>
<dbReference type="Gene3D" id="1.10.10.1450">
    <property type="match status" value="1"/>
</dbReference>
<accession>A0AAV8ZC34</accession>
<proteinExistence type="predicted"/>
<keyword evidence="4" id="KW-1185">Reference proteome</keyword>
<gene>
    <name evidence="3" type="ORF">NQ318_020184</name>
</gene>
<dbReference type="AlphaFoldDB" id="A0AAV8ZC34"/>
<feature type="domain" description="Mos1 transposase HTH" evidence="2">
    <location>
        <begin position="36"/>
        <end position="80"/>
    </location>
</feature>
<evidence type="ECO:0000313" key="3">
    <source>
        <dbReference type="EMBL" id="KAJ8960885.1"/>
    </source>
</evidence>
<protein>
    <recommendedName>
        <fullName evidence="2">Mos1 transposase HTH domain-containing protein</fullName>
    </recommendedName>
</protein>
<dbReference type="Proteomes" id="UP001162162">
    <property type="component" value="Unassembled WGS sequence"/>
</dbReference>